<evidence type="ECO:0000313" key="1">
    <source>
        <dbReference type="EMBL" id="KAJ6640758.1"/>
    </source>
</evidence>
<protein>
    <submittedName>
        <fullName evidence="1">Uncharacterized protein</fullName>
    </submittedName>
</protein>
<dbReference type="AlphaFoldDB" id="A0A9Q0MZ67"/>
<comment type="caution">
    <text evidence="1">The sequence shown here is derived from an EMBL/GenBank/DDBJ whole genome shotgun (WGS) entry which is preliminary data.</text>
</comment>
<sequence>MTLRFHNVLSLIISTYWCCRGVEMIKTIGFVILSLALATLVGAEYCDKSTEYITFGGKLRDGQSMGDLCECMRAHMIETGALNKTAEFSCKRDPNFTKLRWKQSDRKDELNVKDQLGCSKCMDNCFITDGDNAEVCEVINSSRNGLVDVLKRVARKVIYYECGLTITRETFSIGDYIFERVTISYYELPVRSPATP</sequence>
<reference evidence="1" key="1">
    <citation type="submission" date="2022-07" db="EMBL/GenBank/DDBJ databases">
        <authorList>
            <person name="Trinca V."/>
            <person name="Uliana J.V.C."/>
            <person name="Torres T.T."/>
            <person name="Ward R.J."/>
            <person name="Monesi N."/>
        </authorList>
    </citation>
    <scope>NUCLEOTIDE SEQUENCE</scope>
    <source>
        <strain evidence="1">HSMRA1968</strain>
        <tissue evidence="1">Whole embryos</tissue>
    </source>
</reference>
<organism evidence="1 2">
    <name type="scientific">Pseudolycoriella hygida</name>
    <dbReference type="NCBI Taxonomy" id="35572"/>
    <lineage>
        <taxon>Eukaryota</taxon>
        <taxon>Metazoa</taxon>
        <taxon>Ecdysozoa</taxon>
        <taxon>Arthropoda</taxon>
        <taxon>Hexapoda</taxon>
        <taxon>Insecta</taxon>
        <taxon>Pterygota</taxon>
        <taxon>Neoptera</taxon>
        <taxon>Endopterygota</taxon>
        <taxon>Diptera</taxon>
        <taxon>Nematocera</taxon>
        <taxon>Sciaroidea</taxon>
        <taxon>Sciaridae</taxon>
        <taxon>Pseudolycoriella</taxon>
    </lineage>
</organism>
<keyword evidence="2" id="KW-1185">Reference proteome</keyword>
<proteinExistence type="predicted"/>
<name>A0A9Q0MZ67_9DIPT</name>
<dbReference type="EMBL" id="WJQU01000002">
    <property type="protein sequence ID" value="KAJ6640758.1"/>
    <property type="molecule type" value="Genomic_DNA"/>
</dbReference>
<accession>A0A9Q0MZ67</accession>
<dbReference type="Proteomes" id="UP001151699">
    <property type="component" value="Chromosome B"/>
</dbReference>
<gene>
    <name evidence="1" type="ORF">Bhyg_05690</name>
</gene>
<evidence type="ECO:0000313" key="2">
    <source>
        <dbReference type="Proteomes" id="UP001151699"/>
    </source>
</evidence>